<gene>
    <name evidence="1" type="ORF">BDY19DRAFT_998394</name>
</gene>
<dbReference type="Proteomes" id="UP001055072">
    <property type="component" value="Unassembled WGS sequence"/>
</dbReference>
<reference evidence="1" key="1">
    <citation type="journal article" date="2021" name="Environ. Microbiol.">
        <title>Gene family expansions and transcriptome signatures uncover fungal adaptations to wood decay.</title>
        <authorList>
            <person name="Hage H."/>
            <person name="Miyauchi S."/>
            <person name="Viragh M."/>
            <person name="Drula E."/>
            <person name="Min B."/>
            <person name="Chaduli D."/>
            <person name="Navarro D."/>
            <person name="Favel A."/>
            <person name="Norest M."/>
            <person name="Lesage-Meessen L."/>
            <person name="Balint B."/>
            <person name="Merenyi Z."/>
            <person name="de Eugenio L."/>
            <person name="Morin E."/>
            <person name="Martinez A.T."/>
            <person name="Baldrian P."/>
            <person name="Stursova M."/>
            <person name="Martinez M.J."/>
            <person name="Novotny C."/>
            <person name="Magnuson J.K."/>
            <person name="Spatafora J.W."/>
            <person name="Maurice S."/>
            <person name="Pangilinan J."/>
            <person name="Andreopoulos W."/>
            <person name="LaButti K."/>
            <person name="Hundley H."/>
            <person name="Na H."/>
            <person name="Kuo A."/>
            <person name="Barry K."/>
            <person name="Lipzen A."/>
            <person name="Henrissat B."/>
            <person name="Riley R."/>
            <person name="Ahrendt S."/>
            <person name="Nagy L.G."/>
            <person name="Grigoriev I.V."/>
            <person name="Martin F."/>
            <person name="Rosso M.N."/>
        </authorList>
    </citation>
    <scope>NUCLEOTIDE SEQUENCE</scope>
    <source>
        <strain evidence="1">CBS 384.51</strain>
    </source>
</reference>
<organism evidence="1 2">
    <name type="scientific">Irpex rosettiformis</name>
    <dbReference type="NCBI Taxonomy" id="378272"/>
    <lineage>
        <taxon>Eukaryota</taxon>
        <taxon>Fungi</taxon>
        <taxon>Dikarya</taxon>
        <taxon>Basidiomycota</taxon>
        <taxon>Agaricomycotina</taxon>
        <taxon>Agaricomycetes</taxon>
        <taxon>Polyporales</taxon>
        <taxon>Irpicaceae</taxon>
        <taxon>Irpex</taxon>
    </lineage>
</organism>
<sequence length="449" mass="50402">MSDLAPPASLVKLDVIAELIRVLHVTTTGTGHGGKKTRSIRSSIETKTKQFIVELCDDVNGYAKLMQTILDKHRERKYGEQIDAETSYSFKYYFSVKKNALDVDTFEEYQDLIRGVQVGESEYPIKLTVVVRLEDVERAIVHSKQKQIQERDLDPLELSLAENWVQLEKKYANVNAPGWTLKYDGNYQLSLTPAMMKERPVLNSRHAARLQVAAVAAAPTAKDNDAVVHLAIAVLEFVKVAVLSPHTTTAPCTPKRSRIANLVTSPTHPPPHSPNDTVRFLKYMKDNHGVIAAPQYVEELHSKAYGPDILDQVDVKDLTDVVVGLSSGDAIRLRRAAPAWWNGHDFSHFVTKHHASQVQEPEPVDGNSLDKSADPEVEWYYCGNFPNGTMQRWLGSPLIEGDRRETDNYIQYQDIATEQWLPIPPGFTAPLPGDWYDDNGDLVSPMTYD</sequence>
<protein>
    <submittedName>
        <fullName evidence="1">Uncharacterized protein</fullName>
    </submittedName>
</protein>
<proteinExistence type="predicted"/>
<keyword evidence="2" id="KW-1185">Reference proteome</keyword>
<comment type="caution">
    <text evidence="1">The sequence shown here is derived from an EMBL/GenBank/DDBJ whole genome shotgun (WGS) entry which is preliminary data.</text>
</comment>
<accession>A0ACB8TNU2</accession>
<name>A0ACB8TNU2_9APHY</name>
<evidence type="ECO:0000313" key="2">
    <source>
        <dbReference type="Proteomes" id="UP001055072"/>
    </source>
</evidence>
<dbReference type="EMBL" id="MU274957">
    <property type="protein sequence ID" value="KAI0083666.1"/>
    <property type="molecule type" value="Genomic_DNA"/>
</dbReference>
<evidence type="ECO:0000313" key="1">
    <source>
        <dbReference type="EMBL" id="KAI0083666.1"/>
    </source>
</evidence>